<protein>
    <submittedName>
        <fullName evidence="1">ATP-dependent acyl-CoA ligase</fullName>
    </submittedName>
</protein>
<dbReference type="EMBL" id="SUQX01000230">
    <property type="protein sequence ID" value="TJX01034.1"/>
    <property type="molecule type" value="Genomic_DNA"/>
</dbReference>
<proteinExistence type="predicted"/>
<dbReference type="GO" id="GO:0016874">
    <property type="term" value="F:ligase activity"/>
    <property type="evidence" value="ECO:0007669"/>
    <property type="project" value="UniProtKB-KW"/>
</dbReference>
<evidence type="ECO:0000313" key="1">
    <source>
        <dbReference type="EMBL" id="TJX01034.1"/>
    </source>
</evidence>
<dbReference type="AlphaFoldDB" id="A0AAX2TLN6"/>
<organism evidence="1 2">
    <name type="scientific">Neisseria gonorrhoeae</name>
    <dbReference type="NCBI Taxonomy" id="485"/>
    <lineage>
        <taxon>Bacteria</taxon>
        <taxon>Pseudomonadati</taxon>
        <taxon>Pseudomonadota</taxon>
        <taxon>Betaproteobacteria</taxon>
        <taxon>Neisseriales</taxon>
        <taxon>Neisseriaceae</taxon>
        <taxon>Neisseria</taxon>
    </lineage>
</organism>
<reference evidence="1 2" key="1">
    <citation type="submission" date="2019-04" db="EMBL/GenBank/DDBJ databases">
        <title>The CDC panel for molecular diagnostics of ciprofloxacin resistance and its use for research and clinical development.</title>
        <authorList>
            <person name="Liu H."/>
            <person name="Tang K."/>
            <person name="Pham C."/>
            <person name="Schmerer M."/>
        </authorList>
    </citation>
    <scope>NUCLEOTIDE SEQUENCE [LARGE SCALE GENOMIC DNA]</scope>
    <source>
        <strain evidence="1 2">LRRBGS_0742</strain>
    </source>
</reference>
<accession>A0AAX2TLN6</accession>
<name>A0AAX2TLN6_NEIGO</name>
<feature type="non-terminal residue" evidence="1">
    <location>
        <position position="58"/>
    </location>
</feature>
<sequence>MASSSAVPGVVGPFAGLDVPWLLRMRAEVRRDHPFLIWAPFDAPARRWNYGEFHERVG</sequence>
<gene>
    <name evidence="1" type="ORF">E8M63_13780</name>
</gene>
<evidence type="ECO:0000313" key="2">
    <source>
        <dbReference type="Proteomes" id="UP000307092"/>
    </source>
</evidence>
<dbReference type="Proteomes" id="UP000307092">
    <property type="component" value="Unassembled WGS sequence"/>
</dbReference>
<comment type="caution">
    <text evidence="1">The sequence shown here is derived from an EMBL/GenBank/DDBJ whole genome shotgun (WGS) entry which is preliminary data.</text>
</comment>
<keyword evidence="1" id="KW-0436">Ligase</keyword>